<dbReference type="InParanoid" id="A0A136IR22"/>
<keyword evidence="2" id="KW-1185">Reference proteome</keyword>
<name>A0A136IR22_9PEZI</name>
<protein>
    <submittedName>
        <fullName evidence="1">Uncharacterized protein</fullName>
    </submittedName>
</protein>
<feature type="non-terminal residue" evidence="1">
    <location>
        <position position="77"/>
    </location>
</feature>
<proteinExistence type="predicted"/>
<gene>
    <name evidence="1" type="ORF">Micbo1qcDRAFT_167735</name>
</gene>
<evidence type="ECO:0000313" key="1">
    <source>
        <dbReference type="EMBL" id="KXJ87391.1"/>
    </source>
</evidence>
<dbReference type="AlphaFoldDB" id="A0A136IR22"/>
<dbReference type="EMBL" id="KQ964263">
    <property type="protein sequence ID" value="KXJ87391.1"/>
    <property type="molecule type" value="Genomic_DNA"/>
</dbReference>
<dbReference type="Proteomes" id="UP000070501">
    <property type="component" value="Unassembled WGS sequence"/>
</dbReference>
<reference evidence="2" key="1">
    <citation type="submission" date="2016-02" db="EMBL/GenBank/DDBJ databases">
        <title>Draft genome sequence of Microdochium bolleyi, a fungal endophyte of beachgrass.</title>
        <authorList>
            <consortium name="DOE Joint Genome Institute"/>
            <person name="David A.S."/>
            <person name="May G."/>
            <person name="Haridas S."/>
            <person name="Lim J."/>
            <person name="Wang M."/>
            <person name="Labutti K."/>
            <person name="Lipzen A."/>
            <person name="Barry K."/>
            <person name="Grigoriev I.V."/>
        </authorList>
    </citation>
    <scope>NUCLEOTIDE SEQUENCE [LARGE SCALE GENOMIC DNA]</scope>
    <source>
        <strain evidence="2">J235TASD1</strain>
    </source>
</reference>
<organism evidence="1 2">
    <name type="scientific">Microdochium bolleyi</name>
    <dbReference type="NCBI Taxonomy" id="196109"/>
    <lineage>
        <taxon>Eukaryota</taxon>
        <taxon>Fungi</taxon>
        <taxon>Dikarya</taxon>
        <taxon>Ascomycota</taxon>
        <taxon>Pezizomycotina</taxon>
        <taxon>Sordariomycetes</taxon>
        <taxon>Xylariomycetidae</taxon>
        <taxon>Xylariales</taxon>
        <taxon>Microdochiaceae</taxon>
        <taxon>Microdochium</taxon>
    </lineage>
</organism>
<accession>A0A136IR22</accession>
<evidence type="ECO:0000313" key="2">
    <source>
        <dbReference type="Proteomes" id="UP000070501"/>
    </source>
</evidence>
<sequence>MRPDGGDGVKLPKPPRLGFGGSTLMLFRRFCPRSAKPIFLLILAQLLDYQLFSVGVAGVPPNSVQALTYAAAPSKIP</sequence>